<evidence type="ECO:0000313" key="2">
    <source>
        <dbReference type="EMBL" id="SHE90064.1"/>
    </source>
</evidence>
<name>A0A1M4X981_9BACT</name>
<evidence type="ECO:0000259" key="1">
    <source>
        <dbReference type="Pfam" id="PF12728"/>
    </source>
</evidence>
<dbReference type="OrthoDB" id="1524679at2"/>
<feature type="domain" description="Helix-turn-helix" evidence="1">
    <location>
        <begin position="39"/>
        <end position="86"/>
    </location>
</feature>
<evidence type="ECO:0000313" key="3">
    <source>
        <dbReference type="Proteomes" id="UP000184480"/>
    </source>
</evidence>
<gene>
    <name evidence="2" type="ORF">SAMN05444362_102446</name>
</gene>
<dbReference type="STRING" id="1346286.SAMN05444362_102446"/>
<protein>
    <submittedName>
        <fullName evidence="2">Helix-turn-helix domain-containing protein</fullName>
    </submittedName>
</protein>
<dbReference type="PANTHER" id="PTHR34585:SF22">
    <property type="entry name" value="HELIX-TURN-HELIX DOMAIN-CONTAINING PROTEIN"/>
    <property type="match status" value="1"/>
</dbReference>
<dbReference type="AlphaFoldDB" id="A0A1M4X981"/>
<dbReference type="RefSeq" id="WP_062184008.1">
    <property type="nucleotide sequence ID" value="NZ_BBXL01000024.1"/>
</dbReference>
<dbReference type="PANTHER" id="PTHR34585">
    <property type="match status" value="1"/>
</dbReference>
<dbReference type="SUPFAM" id="SSF46955">
    <property type="entry name" value="Putative DNA-binding domain"/>
    <property type="match status" value="1"/>
</dbReference>
<dbReference type="Pfam" id="PF12728">
    <property type="entry name" value="HTH_17"/>
    <property type="match status" value="1"/>
</dbReference>
<dbReference type="EMBL" id="FQUC01000002">
    <property type="protein sequence ID" value="SHE90064.1"/>
    <property type="molecule type" value="Genomic_DNA"/>
</dbReference>
<dbReference type="InterPro" id="IPR009061">
    <property type="entry name" value="DNA-bd_dom_put_sf"/>
</dbReference>
<accession>A0A1M4X981</accession>
<dbReference type="InterPro" id="IPR041657">
    <property type="entry name" value="HTH_17"/>
</dbReference>
<proteinExistence type="predicted"/>
<sequence length="114" mass="13581">MEVITIESKAFKSLVDKIEILTDYILKRQVSDKNKEDIWLDSQEVADLLRISTRTLQRLRTENAISYHKLRGRCLYKLSEIEDKLNNRVIKSDPKTIDDFYKNYINLYSKKHSK</sequence>
<organism evidence="2 3">
    <name type="scientific">Dysgonomonas macrotermitis</name>
    <dbReference type="NCBI Taxonomy" id="1346286"/>
    <lineage>
        <taxon>Bacteria</taxon>
        <taxon>Pseudomonadati</taxon>
        <taxon>Bacteroidota</taxon>
        <taxon>Bacteroidia</taxon>
        <taxon>Bacteroidales</taxon>
        <taxon>Dysgonomonadaceae</taxon>
        <taxon>Dysgonomonas</taxon>
    </lineage>
</organism>
<keyword evidence="3" id="KW-1185">Reference proteome</keyword>
<reference evidence="3" key="1">
    <citation type="submission" date="2016-11" db="EMBL/GenBank/DDBJ databases">
        <authorList>
            <person name="Varghese N."/>
            <person name="Submissions S."/>
        </authorList>
    </citation>
    <scope>NUCLEOTIDE SEQUENCE [LARGE SCALE GENOMIC DNA]</scope>
    <source>
        <strain evidence="3">DSM 27370</strain>
    </source>
</reference>
<dbReference type="Proteomes" id="UP000184480">
    <property type="component" value="Unassembled WGS sequence"/>
</dbReference>